<evidence type="ECO:0000313" key="3">
    <source>
        <dbReference type="Proteomes" id="UP001172778"/>
    </source>
</evidence>
<comment type="caution">
    <text evidence="2">The sequence shown here is derived from an EMBL/GenBank/DDBJ whole genome shotgun (WGS) entry which is preliminary data.</text>
</comment>
<gene>
    <name evidence="2" type="ORF">PZA18_01750</name>
</gene>
<reference evidence="2" key="1">
    <citation type="submission" date="2023-03" db="EMBL/GenBank/DDBJ databases">
        <title>Chitinimonas shenzhenensis gen. nov., sp. nov., a novel member of family Burkholderiaceae isolated from activated sludge collected in Shen Zhen, China.</title>
        <authorList>
            <person name="Wang X."/>
        </authorList>
    </citation>
    <scope>NUCLEOTIDE SEQUENCE</scope>
    <source>
        <strain evidence="2">DQS-5</strain>
    </source>
</reference>
<feature type="chain" id="PRO_5046430542" evidence="1">
    <location>
        <begin position="24"/>
        <end position="194"/>
    </location>
</feature>
<feature type="signal peptide" evidence="1">
    <location>
        <begin position="1"/>
        <end position="23"/>
    </location>
</feature>
<evidence type="ECO:0000256" key="1">
    <source>
        <dbReference type="SAM" id="SignalP"/>
    </source>
</evidence>
<keyword evidence="1" id="KW-0732">Signal</keyword>
<accession>A0ABT7DRR8</accession>
<evidence type="ECO:0000313" key="2">
    <source>
        <dbReference type="EMBL" id="MDK2122767.1"/>
    </source>
</evidence>
<organism evidence="2 3">
    <name type="scientific">Parachitinimonas caeni</name>
    <dbReference type="NCBI Taxonomy" id="3031301"/>
    <lineage>
        <taxon>Bacteria</taxon>
        <taxon>Pseudomonadati</taxon>
        <taxon>Pseudomonadota</taxon>
        <taxon>Betaproteobacteria</taxon>
        <taxon>Neisseriales</taxon>
        <taxon>Chitinibacteraceae</taxon>
        <taxon>Parachitinimonas</taxon>
    </lineage>
</organism>
<keyword evidence="3" id="KW-1185">Reference proteome</keyword>
<dbReference type="RefSeq" id="WP_284099056.1">
    <property type="nucleotide sequence ID" value="NZ_JARRAF010000002.1"/>
</dbReference>
<sequence length="194" mass="20959">MRLLPIIPCCFSLGLLHVFSAQAMDINLTKAQAEIRGKSSVVLRNISVPGKGKFDAELVWNAATGQFDLRNALPAGSSRQCQMALPGMTLSLTIRPVAGTIDAELVSQSDEAVFDYNAVTFKGSDRTIYLTNAPYYLGGSWALLTAAGGWNGLGNLYQGDSQLFRLSDFPVEFDLGAPFELGYQTNQVRLAAKC</sequence>
<proteinExistence type="predicted"/>
<dbReference type="Proteomes" id="UP001172778">
    <property type="component" value="Unassembled WGS sequence"/>
</dbReference>
<dbReference type="EMBL" id="JARRAF010000002">
    <property type="protein sequence ID" value="MDK2122767.1"/>
    <property type="molecule type" value="Genomic_DNA"/>
</dbReference>
<name>A0ABT7DRR8_9NEIS</name>
<protein>
    <submittedName>
        <fullName evidence="2">Uncharacterized protein</fullName>
    </submittedName>
</protein>